<dbReference type="AlphaFoldDB" id="A0AAN9BVE6"/>
<feature type="chain" id="PRO_5042960900" description="Saposin B-type domain-containing protein" evidence="2">
    <location>
        <begin position="23"/>
        <end position="182"/>
    </location>
</feature>
<protein>
    <recommendedName>
        <fullName evidence="3">Saposin B-type domain-containing protein</fullName>
    </recommendedName>
</protein>
<name>A0AAN9BVE6_9CAEN</name>
<evidence type="ECO:0000256" key="1">
    <source>
        <dbReference type="ARBA" id="ARBA00023157"/>
    </source>
</evidence>
<feature type="signal peptide" evidence="2">
    <location>
        <begin position="1"/>
        <end position="22"/>
    </location>
</feature>
<comment type="caution">
    <text evidence="4">The sequence shown here is derived from an EMBL/GenBank/DDBJ whole genome shotgun (WGS) entry which is preliminary data.</text>
</comment>
<keyword evidence="5" id="KW-1185">Reference proteome</keyword>
<evidence type="ECO:0000259" key="3">
    <source>
        <dbReference type="PROSITE" id="PS50015"/>
    </source>
</evidence>
<organism evidence="4 5">
    <name type="scientific">Littorina saxatilis</name>
    <dbReference type="NCBI Taxonomy" id="31220"/>
    <lineage>
        <taxon>Eukaryota</taxon>
        <taxon>Metazoa</taxon>
        <taxon>Spiralia</taxon>
        <taxon>Lophotrochozoa</taxon>
        <taxon>Mollusca</taxon>
        <taxon>Gastropoda</taxon>
        <taxon>Caenogastropoda</taxon>
        <taxon>Littorinimorpha</taxon>
        <taxon>Littorinoidea</taxon>
        <taxon>Littorinidae</taxon>
        <taxon>Littorina</taxon>
    </lineage>
</organism>
<dbReference type="InterPro" id="IPR008139">
    <property type="entry name" value="SaposinB_dom"/>
</dbReference>
<dbReference type="Proteomes" id="UP001374579">
    <property type="component" value="Unassembled WGS sequence"/>
</dbReference>
<evidence type="ECO:0000256" key="2">
    <source>
        <dbReference type="SAM" id="SignalP"/>
    </source>
</evidence>
<sequence>MAPHSKLCAFILILGACSVSLASNNALPEDMHRDMYCIGCEMTMKVVVKSLTRAPKDQLDVLVPQTLRRICKPNHFDISEFSKDSLSDACKHLISEHRTSLEAALVGHYRRENPPSYLDLVQKVCLDLTDACHGVTHDDHDHDPLKDDARVKFDRDSNDFIVLPGKNMKVAKPVLQSTHEEL</sequence>
<proteinExistence type="predicted"/>
<keyword evidence="1" id="KW-1015">Disulfide bond</keyword>
<gene>
    <name evidence="4" type="ORF">V1264_012043</name>
</gene>
<dbReference type="PROSITE" id="PS50015">
    <property type="entry name" value="SAP_B"/>
    <property type="match status" value="1"/>
</dbReference>
<evidence type="ECO:0000313" key="4">
    <source>
        <dbReference type="EMBL" id="KAK7112612.1"/>
    </source>
</evidence>
<feature type="domain" description="Saposin B-type" evidence="3">
    <location>
        <begin position="33"/>
        <end position="136"/>
    </location>
</feature>
<dbReference type="EMBL" id="JBAMIC010000002">
    <property type="protein sequence ID" value="KAK7112612.1"/>
    <property type="molecule type" value="Genomic_DNA"/>
</dbReference>
<dbReference type="PROSITE" id="PS51257">
    <property type="entry name" value="PROKAR_LIPOPROTEIN"/>
    <property type="match status" value="1"/>
</dbReference>
<accession>A0AAN9BVE6</accession>
<reference evidence="4 5" key="1">
    <citation type="submission" date="2024-02" db="EMBL/GenBank/DDBJ databases">
        <title>Chromosome-scale genome assembly of the rough periwinkle Littorina saxatilis.</title>
        <authorList>
            <person name="De Jode A."/>
            <person name="Faria R."/>
            <person name="Formenti G."/>
            <person name="Sims Y."/>
            <person name="Smith T.P."/>
            <person name="Tracey A."/>
            <person name="Wood J.M.D."/>
            <person name="Zagrodzka Z.B."/>
            <person name="Johannesson K."/>
            <person name="Butlin R.K."/>
            <person name="Leder E.H."/>
        </authorList>
    </citation>
    <scope>NUCLEOTIDE SEQUENCE [LARGE SCALE GENOMIC DNA]</scope>
    <source>
        <strain evidence="4">Snail1</strain>
        <tissue evidence="4">Muscle</tissue>
    </source>
</reference>
<evidence type="ECO:0000313" key="5">
    <source>
        <dbReference type="Proteomes" id="UP001374579"/>
    </source>
</evidence>
<keyword evidence="2" id="KW-0732">Signal</keyword>